<dbReference type="AlphaFoldDB" id="A0A2P2P946"/>
<dbReference type="EMBL" id="GGEC01070657">
    <property type="protein sequence ID" value="MBX51141.1"/>
    <property type="molecule type" value="Transcribed_RNA"/>
</dbReference>
<accession>A0A2P2P946</accession>
<sequence>MYNAAPHFLQNARLGAWANPWLKNHWLWLPVGENQLPSQHNKK</sequence>
<proteinExistence type="predicted"/>
<protein>
    <submittedName>
        <fullName evidence="1">Uncharacterized protein</fullName>
    </submittedName>
</protein>
<reference evidence="1" key="1">
    <citation type="submission" date="2018-02" db="EMBL/GenBank/DDBJ databases">
        <title>Rhizophora mucronata_Transcriptome.</title>
        <authorList>
            <person name="Meera S.P."/>
            <person name="Sreeshan A."/>
            <person name="Augustine A."/>
        </authorList>
    </citation>
    <scope>NUCLEOTIDE SEQUENCE</scope>
    <source>
        <tissue evidence="1">Leaf</tissue>
    </source>
</reference>
<evidence type="ECO:0000313" key="1">
    <source>
        <dbReference type="EMBL" id="MBX51141.1"/>
    </source>
</evidence>
<name>A0A2P2P946_RHIMU</name>
<organism evidence="1">
    <name type="scientific">Rhizophora mucronata</name>
    <name type="common">Asiatic mangrove</name>
    <dbReference type="NCBI Taxonomy" id="61149"/>
    <lineage>
        <taxon>Eukaryota</taxon>
        <taxon>Viridiplantae</taxon>
        <taxon>Streptophyta</taxon>
        <taxon>Embryophyta</taxon>
        <taxon>Tracheophyta</taxon>
        <taxon>Spermatophyta</taxon>
        <taxon>Magnoliopsida</taxon>
        <taxon>eudicotyledons</taxon>
        <taxon>Gunneridae</taxon>
        <taxon>Pentapetalae</taxon>
        <taxon>rosids</taxon>
        <taxon>fabids</taxon>
        <taxon>Malpighiales</taxon>
        <taxon>Rhizophoraceae</taxon>
        <taxon>Rhizophora</taxon>
    </lineage>
</organism>